<feature type="region of interest" description="Disordered" evidence="1">
    <location>
        <begin position="1"/>
        <end position="32"/>
    </location>
</feature>
<evidence type="ECO:0000313" key="2">
    <source>
        <dbReference type="EMBL" id="MCI46018.1"/>
    </source>
</evidence>
<protein>
    <submittedName>
        <fullName evidence="2">Uncharacterized protein</fullName>
    </submittedName>
</protein>
<sequence length="32" mass="3766">MRLKKPSSMMEEGNVLMKLDDSRKPHTDWTGF</sequence>
<name>A0A392SAZ1_9FABA</name>
<keyword evidence="3" id="KW-1185">Reference proteome</keyword>
<feature type="compositionally biased region" description="Basic and acidic residues" evidence="1">
    <location>
        <begin position="18"/>
        <end position="32"/>
    </location>
</feature>
<reference evidence="2 3" key="1">
    <citation type="journal article" date="2018" name="Front. Plant Sci.">
        <title>Red Clover (Trifolium pratense) and Zigzag Clover (T. medium) - A Picture of Genomic Similarities and Differences.</title>
        <authorList>
            <person name="Dluhosova J."/>
            <person name="Istvanek J."/>
            <person name="Nedelnik J."/>
            <person name="Repkova J."/>
        </authorList>
    </citation>
    <scope>NUCLEOTIDE SEQUENCE [LARGE SCALE GENOMIC DNA]</scope>
    <source>
        <strain evidence="3">cv. 10/8</strain>
        <tissue evidence="2">Leaf</tissue>
    </source>
</reference>
<evidence type="ECO:0000256" key="1">
    <source>
        <dbReference type="SAM" id="MobiDB-lite"/>
    </source>
</evidence>
<dbReference type="EMBL" id="LXQA010351750">
    <property type="protein sequence ID" value="MCI46018.1"/>
    <property type="molecule type" value="Genomic_DNA"/>
</dbReference>
<dbReference type="AlphaFoldDB" id="A0A392SAZ1"/>
<proteinExistence type="predicted"/>
<comment type="caution">
    <text evidence="2">The sequence shown here is derived from an EMBL/GenBank/DDBJ whole genome shotgun (WGS) entry which is preliminary data.</text>
</comment>
<dbReference type="Proteomes" id="UP000265520">
    <property type="component" value="Unassembled WGS sequence"/>
</dbReference>
<organism evidence="2 3">
    <name type="scientific">Trifolium medium</name>
    <dbReference type="NCBI Taxonomy" id="97028"/>
    <lineage>
        <taxon>Eukaryota</taxon>
        <taxon>Viridiplantae</taxon>
        <taxon>Streptophyta</taxon>
        <taxon>Embryophyta</taxon>
        <taxon>Tracheophyta</taxon>
        <taxon>Spermatophyta</taxon>
        <taxon>Magnoliopsida</taxon>
        <taxon>eudicotyledons</taxon>
        <taxon>Gunneridae</taxon>
        <taxon>Pentapetalae</taxon>
        <taxon>rosids</taxon>
        <taxon>fabids</taxon>
        <taxon>Fabales</taxon>
        <taxon>Fabaceae</taxon>
        <taxon>Papilionoideae</taxon>
        <taxon>50 kb inversion clade</taxon>
        <taxon>NPAAA clade</taxon>
        <taxon>Hologalegina</taxon>
        <taxon>IRL clade</taxon>
        <taxon>Trifolieae</taxon>
        <taxon>Trifolium</taxon>
    </lineage>
</organism>
<accession>A0A392SAZ1</accession>
<evidence type="ECO:0000313" key="3">
    <source>
        <dbReference type="Proteomes" id="UP000265520"/>
    </source>
</evidence>